<comment type="caution">
    <text evidence="2">The sequence shown here is derived from an EMBL/GenBank/DDBJ whole genome shotgun (WGS) entry which is preliminary data.</text>
</comment>
<gene>
    <name evidence="2" type="ORF">B5M09_010580</name>
</gene>
<dbReference type="VEuPathDB" id="FungiDB:H257_09892"/>
<evidence type="ECO:0000313" key="2">
    <source>
        <dbReference type="EMBL" id="RQM28396.1"/>
    </source>
</evidence>
<protein>
    <submittedName>
        <fullName evidence="2">Uncharacterized protein</fullName>
    </submittedName>
</protein>
<keyword evidence="1" id="KW-0812">Transmembrane</keyword>
<evidence type="ECO:0000256" key="1">
    <source>
        <dbReference type="SAM" id="Phobius"/>
    </source>
</evidence>
<dbReference type="AlphaFoldDB" id="A0A3R7WPP9"/>
<dbReference type="Proteomes" id="UP000284702">
    <property type="component" value="Unassembled WGS sequence"/>
</dbReference>
<keyword evidence="3" id="KW-1185">Reference proteome</keyword>
<name>A0A3R7WPP9_APHAT</name>
<feature type="transmembrane region" description="Helical" evidence="1">
    <location>
        <begin position="12"/>
        <end position="32"/>
    </location>
</feature>
<keyword evidence="1" id="KW-0472">Membrane</keyword>
<reference evidence="2" key="1">
    <citation type="submission" date="2018-07" db="EMBL/GenBank/DDBJ databases">
        <title>Annotation of Aphanomyces astaci genome assembly.</title>
        <authorList>
            <person name="Studholme D.J."/>
        </authorList>
    </citation>
    <scope>NUCLEOTIDE SEQUENCE [LARGE SCALE GENOMIC DNA]</scope>
    <source>
        <strain evidence="2">Pc</strain>
    </source>
</reference>
<accession>A0A3R7WPP9</accession>
<sequence>MKLESVSRLGSQLIAWYSVSKAIFSTCVWGSWAPNELSVSQRRILVKVDHGQYTIVALAVVASVASAADINVINDTKASIRKYLYTTVLRIKDVSSNLVVGALIAPKYVLITPSTDVERMKLVKQTKYPKSKPSTYEFGFAHTRVGNRK</sequence>
<dbReference type="EMBL" id="MZMZ02001775">
    <property type="protein sequence ID" value="RQM28396.1"/>
    <property type="molecule type" value="Genomic_DNA"/>
</dbReference>
<feature type="transmembrane region" description="Helical" evidence="1">
    <location>
        <begin position="52"/>
        <end position="73"/>
    </location>
</feature>
<proteinExistence type="predicted"/>
<keyword evidence="1" id="KW-1133">Transmembrane helix</keyword>
<evidence type="ECO:0000313" key="3">
    <source>
        <dbReference type="Proteomes" id="UP000284702"/>
    </source>
</evidence>
<organism evidence="2 3">
    <name type="scientific">Aphanomyces astaci</name>
    <name type="common">Crayfish plague agent</name>
    <dbReference type="NCBI Taxonomy" id="112090"/>
    <lineage>
        <taxon>Eukaryota</taxon>
        <taxon>Sar</taxon>
        <taxon>Stramenopiles</taxon>
        <taxon>Oomycota</taxon>
        <taxon>Saprolegniomycetes</taxon>
        <taxon>Saprolegniales</taxon>
        <taxon>Verrucalvaceae</taxon>
        <taxon>Aphanomyces</taxon>
    </lineage>
</organism>